<keyword evidence="3" id="KW-1185">Reference proteome</keyword>
<dbReference type="AlphaFoldDB" id="D6SRE7"/>
<accession>D6SRE7</accession>
<dbReference type="PROSITE" id="PS51658">
    <property type="entry name" value="BFN"/>
    <property type="match status" value="1"/>
</dbReference>
<evidence type="ECO:0000313" key="3">
    <source>
        <dbReference type="Proteomes" id="UP000005496"/>
    </source>
</evidence>
<dbReference type="SUPFAM" id="SSF103256">
    <property type="entry name" value="Hypothetical protein TM0160"/>
    <property type="match status" value="1"/>
</dbReference>
<evidence type="ECO:0000313" key="2">
    <source>
        <dbReference type="EMBL" id="EFI33263.1"/>
    </source>
</evidence>
<dbReference type="eggNOG" id="COG1259">
    <property type="taxonomic scope" value="Bacteria"/>
</dbReference>
<dbReference type="RefSeq" id="WP_008870621.1">
    <property type="nucleotide sequence ID" value="NZ_ACJN02000003.1"/>
</dbReference>
<dbReference type="OrthoDB" id="9788698at2"/>
<evidence type="ECO:0000259" key="1">
    <source>
        <dbReference type="PROSITE" id="PS51658"/>
    </source>
</evidence>
<comment type="caution">
    <text evidence="2">The sequence shown here is derived from an EMBL/GenBank/DDBJ whole genome shotgun (WGS) entry which is preliminary data.</text>
</comment>
<sequence>MLIKMEIFGLAMDEKTNMPLVILKDEEDKYILPIWIGALEAMAISIPLKGMSMPRPMTHDLFLDTLNNLGAHLLHVEVTEIKESTYYAVIVLQQEENVLRIDSRPSDAIAMAVRAKVPIMVRQQILEDIMKEQQGDYQVVLDDEESKKWAEILEKFNLDDTKYKM</sequence>
<dbReference type="InterPro" id="IPR003729">
    <property type="entry name" value="Bi_nuclease_dom"/>
</dbReference>
<organism evidence="2 3">
    <name type="scientific">Desulfonatronospira thiodismutans ASO3-1</name>
    <dbReference type="NCBI Taxonomy" id="555779"/>
    <lineage>
        <taxon>Bacteria</taxon>
        <taxon>Pseudomonadati</taxon>
        <taxon>Thermodesulfobacteriota</taxon>
        <taxon>Desulfovibrionia</taxon>
        <taxon>Desulfovibrionales</taxon>
        <taxon>Desulfonatronovibrionaceae</taxon>
        <taxon>Desulfonatronospira</taxon>
    </lineage>
</organism>
<proteinExistence type="predicted"/>
<gene>
    <name evidence="2" type="ORF">Dthio_PD0589</name>
</gene>
<dbReference type="Proteomes" id="UP000005496">
    <property type="component" value="Unassembled WGS sequence"/>
</dbReference>
<protein>
    <recommendedName>
        <fullName evidence="1">BFN domain-containing protein</fullName>
    </recommendedName>
</protein>
<reference evidence="2" key="1">
    <citation type="submission" date="2010-05" db="EMBL/GenBank/DDBJ databases">
        <title>The draft genome of Desulfonatronospira thiodismutans ASO3-1.</title>
        <authorList>
            <consortium name="US DOE Joint Genome Institute (JGI-PGF)"/>
            <person name="Lucas S."/>
            <person name="Copeland A."/>
            <person name="Lapidus A."/>
            <person name="Cheng J.-F."/>
            <person name="Bruce D."/>
            <person name="Goodwin L."/>
            <person name="Pitluck S."/>
            <person name="Chertkov O."/>
            <person name="Brettin T."/>
            <person name="Detter J.C."/>
            <person name="Han C."/>
            <person name="Land M.L."/>
            <person name="Hauser L."/>
            <person name="Kyrpides N."/>
            <person name="Mikhailova N."/>
            <person name="Muyzer G."/>
            <person name="Woyke T."/>
        </authorList>
    </citation>
    <scope>NUCLEOTIDE SEQUENCE [LARGE SCALE GENOMIC DNA]</scope>
    <source>
        <strain evidence="2">ASO3-1</strain>
    </source>
</reference>
<dbReference type="PANTHER" id="PTHR15160:SF1">
    <property type="entry name" value="VON HIPPEL-LINDAU DISEASE TUMOR SUPPRESSOR"/>
    <property type="match status" value="1"/>
</dbReference>
<dbReference type="Gene3D" id="3.10.690.10">
    <property type="entry name" value="Bifunctional nuclease domain"/>
    <property type="match status" value="1"/>
</dbReference>
<dbReference type="PANTHER" id="PTHR15160">
    <property type="entry name" value="VON HIPPEL-LINDAU PROTEIN"/>
    <property type="match status" value="1"/>
</dbReference>
<dbReference type="Pfam" id="PF02577">
    <property type="entry name" value="BFN_dom"/>
    <property type="match status" value="1"/>
</dbReference>
<name>D6SRE7_9BACT</name>
<dbReference type="EMBL" id="ACJN02000003">
    <property type="protein sequence ID" value="EFI33263.1"/>
    <property type="molecule type" value="Genomic_DNA"/>
</dbReference>
<feature type="domain" description="BFN" evidence="1">
    <location>
        <begin position="2"/>
        <end position="133"/>
    </location>
</feature>
<dbReference type="GO" id="GO:0004518">
    <property type="term" value="F:nuclease activity"/>
    <property type="evidence" value="ECO:0007669"/>
    <property type="project" value="InterPro"/>
</dbReference>
<dbReference type="InterPro" id="IPR036104">
    <property type="entry name" value="BFN_sf"/>
</dbReference>